<evidence type="ECO:0000256" key="1">
    <source>
        <dbReference type="ARBA" id="ARBA00006566"/>
    </source>
</evidence>
<dbReference type="AlphaFoldDB" id="A0A2J6WUQ5"/>
<dbReference type="Proteomes" id="UP000243376">
    <property type="component" value="Unassembled WGS sequence"/>
</dbReference>
<evidence type="ECO:0000256" key="8">
    <source>
        <dbReference type="ARBA" id="ARBA00022842"/>
    </source>
</evidence>
<keyword evidence="8 11" id="KW-0460">Magnesium</keyword>
<dbReference type="InterPro" id="IPR019741">
    <property type="entry name" value="Galactokinase_CS"/>
</dbReference>
<dbReference type="InterPro" id="IPR014721">
    <property type="entry name" value="Ribsml_uS5_D2-typ_fold_subgr"/>
</dbReference>
<accession>A0A2J6WUQ5</accession>
<dbReference type="GO" id="GO:0006012">
    <property type="term" value="P:galactose metabolic process"/>
    <property type="evidence" value="ECO:0007669"/>
    <property type="project" value="UniProtKB-UniRule"/>
</dbReference>
<dbReference type="PRINTS" id="PR00959">
    <property type="entry name" value="MEVGALKINASE"/>
</dbReference>
<keyword evidence="10 11" id="KW-0119">Carbohydrate metabolism</keyword>
<dbReference type="GO" id="GO:0000287">
    <property type="term" value="F:magnesium ion binding"/>
    <property type="evidence" value="ECO:0007669"/>
    <property type="project" value="UniProtKB-UniRule"/>
</dbReference>
<comment type="subcellular location">
    <subcellularLocation>
        <location evidence="11">Cytoplasm</location>
    </subcellularLocation>
</comment>
<evidence type="ECO:0000256" key="11">
    <source>
        <dbReference type="HAMAP-Rule" id="MF_00246"/>
    </source>
</evidence>
<feature type="domain" description="Galactokinase N-terminal" evidence="15">
    <location>
        <begin position="10"/>
        <end position="58"/>
    </location>
</feature>
<feature type="domain" description="GHMP kinase C-terminal" evidence="14">
    <location>
        <begin position="282"/>
        <end position="361"/>
    </location>
</feature>
<protein>
    <recommendedName>
        <fullName evidence="11 12">Galactokinase</fullName>
        <ecNumber evidence="11 12">2.7.1.6</ecNumber>
    </recommendedName>
    <alternativeName>
        <fullName evidence="11">Galactose kinase</fullName>
    </alternativeName>
</protein>
<feature type="binding site" evidence="11">
    <location>
        <position position="68"/>
    </location>
    <ligand>
        <name>ATP</name>
        <dbReference type="ChEBI" id="CHEBI:30616"/>
    </ligand>
</feature>
<dbReference type="EMBL" id="PNIQ01000995">
    <property type="protein sequence ID" value="PMP74580.1"/>
    <property type="molecule type" value="Genomic_DNA"/>
</dbReference>
<dbReference type="Gene3D" id="3.30.230.10">
    <property type="match status" value="1"/>
</dbReference>
<evidence type="ECO:0000313" key="17">
    <source>
        <dbReference type="Proteomes" id="UP000243376"/>
    </source>
</evidence>
<dbReference type="HAMAP" id="MF_00246">
    <property type="entry name" value="Galactokinase"/>
    <property type="match status" value="1"/>
</dbReference>
<evidence type="ECO:0000256" key="6">
    <source>
        <dbReference type="ARBA" id="ARBA00022777"/>
    </source>
</evidence>
<keyword evidence="9 11" id="KW-0299">Galactose metabolism</keyword>
<dbReference type="InterPro" id="IPR006203">
    <property type="entry name" value="GHMP_knse_ATP-bd_CS"/>
</dbReference>
<dbReference type="PROSITE" id="PS00627">
    <property type="entry name" value="GHMP_KINASES_ATP"/>
    <property type="match status" value="1"/>
</dbReference>
<sequence>MFELSTIYAAFERYFGKPPTRIARAPGRVNLIGEHTDYNDGFVFPMALDRATYVAARPRDDRIVRVFSVKFRDEDQFDLDHIVRDTQRQWVNYIRGVAKGLLARDLPLRGADLLIDSDVPAGSGLSSSAALEVAVGYTFQLLNQINLLGEELALLAQGAEHSFVGVNCGIMDQLIAALGEAGHALLIDCRDLSYRPIPIPTGVRVVVCDSGVRHRLAGSEYNQRRAGCEEAVRILRLALGKIQALRDVRSTDLAEYGHLLPPELLPLVRHVVSENERTLAAADALAAGDVVKMGQLMIESHQSLRDDYRVSIAELDTLVDLALAAPGCYGSRMTGGGFGGSTVSLVEAEKVDEFVAAMIAGYAIRTGRTLQPLVCTAGAGVSCVYASEEE</sequence>
<evidence type="ECO:0000256" key="12">
    <source>
        <dbReference type="NCBIfam" id="TIGR00131"/>
    </source>
</evidence>
<dbReference type="Pfam" id="PF10509">
    <property type="entry name" value="GalKase_gal_bdg"/>
    <property type="match status" value="1"/>
</dbReference>
<dbReference type="GO" id="GO:0004335">
    <property type="term" value="F:galactokinase activity"/>
    <property type="evidence" value="ECO:0007669"/>
    <property type="project" value="UniProtKB-UniRule"/>
</dbReference>
<gene>
    <name evidence="11 16" type="primary">galK</name>
    <name evidence="16" type="ORF">C0184_14885</name>
</gene>
<dbReference type="GO" id="GO:0005829">
    <property type="term" value="C:cytosol"/>
    <property type="evidence" value="ECO:0007669"/>
    <property type="project" value="TreeGrafter"/>
</dbReference>
<feature type="active site" description="Proton acceptor" evidence="11">
    <location>
        <position position="172"/>
    </location>
</feature>
<dbReference type="PANTHER" id="PTHR10457">
    <property type="entry name" value="MEVALONATE KINASE/GALACTOKINASE"/>
    <property type="match status" value="1"/>
</dbReference>
<comment type="function">
    <text evidence="11">Catalyzes the transfer of the gamma-phosphate of ATP to D-galactose to form alpha-D-galactose-1-phosphate (Gal-1-P).</text>
</comment>
<dbReference type="Gene3D" id="3.30.70.890">
    <property type="entry name" value="GHMP kinase, C-terminal domain"/>
    <property type="match status" value="1"/>
</dbReference>
<comment type="caution">
    <text evidence="16">The sequence shown here is derived from an EMBL/GenBank/DDBJ whole genome shotgun (WGS) entry which is preliminary data.</text>
</comment>
<keyword evidence="2 11" id="KW-0963">Cytoplasm</keyword>
<dbReference type="FunFam" id="3.30.230.10:FF:000017">
    <property type="entry name" value="Galactokinase"/>
    <property type="match status" value="1"/>
</dbReference>
<dbReference type="FunFam" id="3.30.70.890:FF:000001">
    <property type="entry name" value="Galactokinase"/>
    <property type="match status" value="1"/>
</dbReference>
<name>A0A2J6WUQ5_9CHLR</name>
<keyword evidence="6 11" id="KW-0418">Kinase</keyword>
<evidence type="ECO:0000259" key="14">
    <source>
        <dbReference type="Pfam" id="PF08544"/>
    </source>
</evidence>
<dbReference type="InterPro" id="IPR000705">
    <property type="entry name" value="Galactokinase"/>
</dbReference>
<keyword evidence="7 11" id="KW-0067">ATP-binding</keyword>
<evidence type="ECO:0000259" key="15">
    <source>
        <dbReference type="Pfam" id="PF10509"/>
    </source>
</evidence>
<dbReference type="EC" id="2.7.1.6" evidence="11 12"/>
<dbReference type="InterPro" id="IPR022963">
    <property type="entry name" value="Galactokinase_bac"/>
</dbReference>
<evidence type="ECO:0000256" key="9">
    <source>
        <dbReference type="ARBA" id="ARBA00023144"/>
    </source>
</evidence>
<dbReference type="PIRSF" id="PIRSF000530">
    <property type="entry name" value="Galactokinase"/>
    <property type="match status" value="1"/>
</dbReference>
<reference evidence="16 17" key="1">
    <citation type="submission" date="2018-01" db="EMBL/GenBank/DDBJ databases">
        <title>Metagenomic assembled genomes from two thermal pools in the Uzon Caldera, Kamchatka, Russia.</title>
        <authorList>
            <person name="Wilkins L."/>
            <person name="Ettinger C."/>
        </authorList>
    </citation>
    <scope>NUCLEOTIDE SEQUENCE [LARGE SCALE GENOMIC DNA]</scope>
    <source>
        <strain evidence="16">ZAV-02</strain>
    </source>
</reference>
<keyword evidence="3 11" id="KW-0808">Transferase</keyword>
<evidence type="ECO:0000256" key="3">
    <source>
        <dbReference type="ARBA" id="ARBA00022679"/>
    </source>
</evidence>
<feature type="binding site" evidence="11">
    <location>
        <begin position="122"/>
        <end position="128"/>
    </location>
    <ligand>
        <name>ATP</name>
        <dbReference type="ChEBI" id="CHEBI:30616"/>
    </ligand>
</feature>
<dbReference type="Pfam" id="PF08544">
    <property type="entry name" value="GHMP_kinases_C"/>
    <property type="match status" value="1"/>
</dbReference>
<feature type="binding site" evidence="11">
    <location>
        <position position="128"/>
    </location>
    <ligand>
        <name>Mg(2+)</name>
        <dbReference type="ChEBI" id="CHEBI:18420"/>
    </ligand>
</feature>
<evidence type="ECO:0000259" key="13">
    <source>
        <dbReference type="Pfam" id="PF00288"/>
    </source>
</evidence>
<evidence type="ECO:0000256" key="2">
    <source>
        <dbReference type="ARBA" id="ARBA00022490"/>
    </source>
</evidence>
<dbReference type="InterPro" id="IPR006206">
    <property type="entry name" value="Mevalonate/galactokinase"/>
</dbReference>
<evidence type="ECO:0000256" key="7">
    <source>
        <dbReference type="ARBA" id="ARBA00022840"/>
    </source>
</evidence>
<dbReference type="InterPro" id="IPR036554">
    <property type="entry name" value="GHMP_kinase_C_sf"/>
</dbReference>
<evidence type="ECO:0000256" key="4">
    <source>
        <dbReference type="ARBA" id="ARBA00022723"/>
    </source>
</evidence>
<dbReference type="InterPro" id="IPR013750">
    <property type="entry name" value="GHMP_kinase_C_dom"/>
</dbReference>
<dbReference type="PANTHER" id="PTHR10457:SF7">
    <property type="entry name" value="GALACTOKINASE-RELATED"/>
    <property type="match status" value="1"/>
</dbReference>
<organism evidence="16 17">
    <name type="scientific">Chloroflexus aggregans</name>
    <dbReference type="NCBI Taxonomy" id="152260"/>
    <lineage>
        <taxon>Bacteria</taxon>
        <taxon>Bacillati</taxon>
        <taxon>Chloroflexota</taxon>
        <taxon>Chloroflexia</taxon>
        <taxon>Chloroflexales</taxon>
        <taxon>Chloroflexineae</taxon>
        <taxon>Chloroflexaceae</taxon>
        <taxon>Chloroflexus</taxon>
    </lineage>
</organism>
<keyword evidence="5 11" id="KW-0547">Nucleotide-binding</keyword>
<dbReference type="GO" id="GO:0005524">
    <property type="term" value="F:ATP binding"/>
    <property type="evidence" value="ECO:0007669"/>
    <property type="project" value="UniProtKB-UniRule"/>
</dbReference>
<dbReference type="PROSITE" id="PS00106">
    <property type="entry name" value="GALACTOKINASE"/>
    <property type="match status" value="1"/>
</dbReference>
<comment type="pathway">
    <text evidence="11">Carbohydrate metabolism; galactose metabolism.</text>
</comment>
<dbReference type="PRINTS" id="PR00473">
    <property type="entry name" value="GALCTOKINASE"/>
</dbReference>
<dbReference type="SUPFAM" id="SSF55060">
    <property type="entry name" value="GHMP Kinase, C-terminal domain"/>
    <property type="match status" value="1"/>
</dbReference>
<evidence type="ECO:0000313" key="16">
    <source>
        <dbReference type="EMBL" id="PMP74580.1"/>
    </source>
</evidence>
<feature type="site" description="Transition state stabilizer" evidence="11">
    <location>
        <position position="28"/>
    </location>
</feature>
<dbReference type="Pfam" id="PF00288">
    <property type="entry name" value="GHMP_kinases_N"/>
    <property type="match status" value="1"/>
</dbReference>
<dbReference type="InterPro" id="IPR020568">
    <property type="entry name" value="Ribosomal_Su5_D2-typ_SF"/>
</dbReference>
<comment type="similarity">
    <text evidence="1 11">Belongs to the GHMP kinase family. GalK subfamily.</text>
</comment>
<feature type="binding site" evidence="11">
    <location>
        <position position="160"/>
    </location>
    <ligand>
        <name>Mg(2+)</name>
        <dbReference type="ChEBI" id="CHEBI:18420"/>
    </ligand>
</feature>
<dbReference type="NCBIfam" id="TIGR00131">
    <property type="entry name" value="gal_kin"/>
    <property type="match status" value="1"/>
</dbReference>
<evidence type="ECO:0000256" key="10">
    <source>
        <dbReference type="ARBA" id="ARBA00023277"/>
    </source>
</evidence>
<feature type="binding site" evidence="11">
    <location>
        <begin position="34"/>
        <end position="37"/>
    </location>
    <ligand>
        <name>substrate</name>
    </ligand>
</feature>
<dbReference type="UniPathway" id="UPA00214"/>
<comment type="catalytic activity">
    <reaction evidence="11">
        <text>alpha-D-galactose + ATP = alpha-D-galactose 1-phosphate + ADP + H(+)</text>
        <dbReference type="Rhea" id="RHEA:13553"/>
        <dbReference type="ChEBI" id="CHEBI:15378"/>
        <dbReference type="ChEBI" id="CHEBI:28061"/>
        <dbReference type="ChEBI" id="CHEBI:30616"/>
        <dbReference type="ChEBI" id="CHEBI:58336"/>
        <dbReference type="ChEBI" id="CHEBI:456216"/>
        <dbReference type="EC" id="2.7.1.6"/>
    </reaction>
</comment>
<keyword evidence="4 11" id="KW-0479">Metal-binding</keyword>
<evidence type="ECO:0000256" key="5">
    <source>
        <dbReference type="ARBA" id="ARBA00022741"/>
    </source>
</evidence>
<dbReference type="SUPFAM" id="SSF54211">
    <property type="entry name" value="Ribosomal protein S5 domain 2-like"/>
    <property type="match status" value="1"/>
</dbReference>
<feature type="domain" description="GHMP kinase N-terminal" evidence="13">
    <location>
        <begin position="92"/>
        <end position="179"/>
    </location>
</feature>
<proteinExistence type="inferred from homology"/>
<feature type="binding site" evidence="11">
    <location>
        <position position="221"/>
    </location>
    <ligand>
        <name>substrate</name>
    </ligand>
</feature>
<dbReference type="InterPro" id="IPR019539">
    <property type="entry name" value="GalKase_N"/>
</dbReference>
<dbReference type="InterPro" id="IPR006204">
    <property type="entry name" value="GHMP_kinase_N_dom"/>
</dbReference>